<dbReference type="EMBL" id="PGXC01000001">
    <property type="protein sequence ID" value="PKK92191.1"/>
    <property type="molecule type" value="Genomic_DNA"/>
</dbReference>
<dbReference type="InterPro" id="IPR003425">
    <property type="entry name" value="CCB3/YggT"/>
</dbReference>
<sequence>MLPQGSGLSMANQTIGSSLIFMATTIYYVIFILVFVRVILSLMASLLPIRGVANPNSGSFFAFVMDITEPLLKPFKLIIPIANFGVDFAPFILIYLLKLTYGIILNV</sequence>
<comment type="caution">
    <text evidence="2">The sequence shown here is derived from an EMBL/GenBank/DDBJ whole genome shotgun (WGS) entry which is preliminary data.</text>
</comment>
<keyword evidence="1" id="KW-0812">Transmembrane</keyword>
<feature type="transmembrane region" description="Helical" evidence="1">
    <location>
        <begin position="77"/>
        <end position="97"/>
    </location>
</feature>
<reference evidence="2 3" key="1">
    <citation type="journal article" date="2017" name="ISME J.">
        <title>Potential for microbial H2 and metal transformations associated with novel bacteria and archaea in deep terrestrial subsurface sediments.</title>
        <authorList>
            <person name="Hernsdorf A.W."/>
            <person name="Amano Y."/>
            <person name="Miyakawa K."/>
            <person name="Ise K."/>
            <person name="Suzuki Y."/>
            <person name="Anantharaman K."/>
            <person name="Probst A."/>
            <person name="Burstein D."/>
            <person name="Thomas B.C."/>
            <person name="Banfield J.F."/>
        </authorList>
    </citation>
    <scope>NUCLEOTIDE SEQUENCE [LARGE SCALE GENOMIC DNA]</scope>
    <source>
        <strain evidence="2">HGW-Wallbacteria-1</strain>
    </source>
</reference>
<dbReference type="Pfam" id="PF02325">
    <property type="entry name" value="CCB3_YggT"/>
    <property type="match status" value="1"/>
</dbReference>
<dbReference type="AlphaFoldDB" id="A0A2N1PV27"/>
<evidence type="ECO:0000313" key="3">
    <source>
        <dbReference type="Proteomes" id="UP000233256"/>
    </source>
</evidence>
<accession>A0A2N1PV27</accession>
<evidence type="ECO:0000256" key="1">
    <source>
        <dbReference type="SAM" id="Phobius"/>
    </source>
</evidence>
<organism evidence="2 3">
    <name type="scientific">Candidatus Wallbacteria bacterium HGW-Wallbacteria-1</name>
    <dbReference type="NCBI Taxonomy" id="2013854"/>
    <lineage>
        <taxon>Bacteria</taxon>
        <taxon>Candidatus Walliibacteriota</taxon>
    </lineage>
</organism>
<keyword evidence="1" id="KW-0472">Membrane</keyword>
<keyword evidence="1" id="KW-1133">Transmembrane helix</keyword>
<name>A0A2N1PV27_9BACT</name>
<dbReference type="GO" id="GO:0016020">
    <property type="term" value="C:membrane"/>
    <property type="evidence" value="ECO:0007669"/>
    <property type="project" value="InterPro"/>
</dbReference>
<protein>
    <recommendedName>
        <fullName evidence="4">YggT family protein</fullName>
    </recommendedName>
</protein>
<gene>
    <name evidence="2" type="ORF">CVV64_01920</name>
</gene>
<feature type="transmembrane region" description="Helical" evidence="1">
    <location>
        <begin position="20"/>
        <end position="40"/>
    </location>
</feature>
<evidence type="ECO:0008006" key="4">
    <source>
        <dbReference type="Google" id="ProtNLM"/>
    </source>
</evidence>
<proteinExistence type="predicted"/>
<evidence type="ECO:0000313" key="2">
    <source>
        <dbReference type="EMBL" id="PKK92191.1"/>
    </source>
</evidence>
<dbReference type="Proteomes" id="UP000233256">
    <property type="component" value="Unassembled WGS sequence"/>
</dbReference>